<feature type="compositionally biased region" description="Low complexity" evidence="4">
    <location>
        <begin position="1038"/>
        <end position="1058"/>
    </location>
</feature>
<dbReference type="GO" id="GO:0005737">
    <property type="term" value="C:cytoplasm"/>
    <property type="evidence" value="ECO:0007669"/>
    <property type="project" value="UniProtKB-SubCell"/>
</dbReference>
<keyword evidence="2" id="KW-0963">Cytoplasm</keyword>
<feature type="compositionally biased region" description="Polar residues" evidence="4">
    <location>
        <begin position="916"/>
        <end position="935"/>
    </location>
</feature>
<evidence type="ECO:0000256" key="3">
    <source>
        <dbReference type="ARBA" id="ARBA00022553"/>
    </source>
</evidence>
<gene>
    <name evidence="5" type="ORF">RN001_000588</name>
</gene>
<dbReference type="InterPro" id="IPR022166">
    <property type="entry name" value="UBAP2/Lig"/>
</dbReference>
<evidence type="ECO:0000313" key="6">
    <source>
        <dbReference type="Proteomes" id="UP001353858"/>
    </source>
</evidence>
<evidence type="ECO:0000313" key="5">
    <source>
        <dbReference type="EMBL" id="KAK4884317.1"/>
    </source>
</evidence>
<organism evidence="5 6">
    <name type="scientific">Aquatica leii</name>
    <dbReference type="NCBI Taxonomy" id="1421715"/>
    <lineage>
        <taxon>Eukaryota</taxon>
        <taxon>Metazoa</taxon>
        <taxon>Ecdysozoa</taxon>
        <taxon>Arthropoda</taxon>
        <taxon>Hexapoda</taxon>
        <taxon>Insecta</taxon>
        <taxon>Pterygota</taxon>
        <taxon>Neoptera</taxon>
        <taxon>Endopterygota</taxon>
        <taxon>Coleoptera</taxon>
        <taxon>Polyphaga</taxon>
        <taxon>Elateriformia</taxon>
        <taxon>Elateroidea</taxon>
        <taxon>Lampyridae</taxon>
        <taxon>Luciolinae</taxon>
        <taxon>Aquatica</taxon>
    </lineage>
</organism>
<feature type="compositionally biased region" description="Polar residues" evidence="4">
    <location>
        <begin position="529"/>
        <end position="554"/>
    </location>
</feature>
<feature type="compositionally biased region" description="Polar residues" evidence="4">
    <location>
        <begin position="640"/>
        <end position="663"/>
    </location>
</feature>
<proteinExistence type="predicted"/>
<evidence type="ECO:0000256" key="2">
    <source>
        <dbReference type="ARBA" id="ARBA00022490"/>
    </source>
</evidence>
<reference evidence="6" key="1">
    <citation type="submission" date="2023-01" db="EMBL/GenBank/DDBJ databases">
        <title>Key to firefly adult light organ development and bioluminescence: homeobox transcription factors regulate luciferase expression and transportation to peroxisome.</title>
        <authorList>
            <person name="Fu X."/>
        </authorList>
    </citation>
    <scope>NUCLEOTIDE SEQUENCE [LARGE SCALE GENOMIC DNA]</scope>
</reference>
<feature type="compositionally biased region" description="Low complexity" evidence="4">
    <location>
        <begin position="1"/>
        <end position="12"/>
    </location>
</feature>
<dbReference type="CDD" id="cd14277">
    <property type="entry name" value="UBA_UBP2_like"/>
    <property type="match status" value="1"/>
</dbReference>
<keyword evidence="3" id="KW-0597">Phosphoprotein</keyword>
<feature type="compositionally biased region" description="Polar residues" evidence="4">
    <location>
        <begin position="1009"/>
        <end position="1025"/>
    </location>
</feature>
<feature type="compositionally biased region" description="Low complexity" evidence="4">
    <location>
        <begin position="568"/>
        <end position="639"/>
    </location>
</feature>
<dbReference type="Pfam" id="PF12478">
    <property type="entry name" value="UBAP2-Lig"/>
    <property type="match status" value="1"/>
</dbReference>
<feature type="compositionally biased region" description="Polar residues" evidence="4">
    <location>
        <begin position="986"/>
        <end position="1002"/>
    </location>
</feature>
<feature type="region of interest" description="Disordered" evidence="4">
    <location>
        <begin position="910"/>
        <end position="948"/>
    </location>
</feature>
<dbReference type="InterPro" id="IPR051833">
    <property type="entry name" value="TC-DDR_regulator"/>
</dbReference>
<name>A0AAN7Q783_9COLE</name>
<feature type="region of interest" description="Disordered" evidence="4">
    <location>
        <begin position="970"/>
        <end position="1067"/>
    </location>
</feature>
<feature type="compositionally biased region" description="Basic and acidic residues" evidence="4">
    <location>
        <begin position="154"/>
        <end position="183"/>
    </location>
</feature>
<feature type="region of interest" description="Disordered" evidence="4">
    <location>
        <begin position="331"/>
        <end position="431"/>
    </location>
</feature>
<feature type="compositionally biased region" description="Low complexity" evidence="4">
    <location>
        <begin position="375"/>
        <end position="396"/>
    </location>
</feature>
<dbReference type="PANTHER" id="PTHR16308">
    <property type="entry name" value="UBIQUITIN ASSOCIATED PROTEIN 2-LIKE/LINGERER"/>
    <property type="match status" value="1"/>
</dbReference>
<dbReference type="GO" id="GO:0005634">
    <property type="term" value="C:nucleus"/>
    <property type="evidence" value="ECO:0007669"/>
    <property type="project" value="TreeGrafter"/>
</dbReference>
<evidence type="ECO:0000256" key="1">
    <source>
        <dbReference type="ARBA" id="ARBA00004496"/>
    </source>
</evidence>
<feature type="compositionally biased region" description="Basic and acidic residues" evidence="4">
    <location>
        <begin position="15"/>
        <end position="67"/>
    </location>
</feature>
<dbReference type="PANTHER" id="PTHR16308:SF13">
    <property type="entry name" value="PROTEIN LINGERER"/>
    <property type="match status" value="1"/>
</dbReference>
<dbReference type="AlphaFoldDB" id="A0AAN7Q783"/>
<feature type="compositionally biased region" description="Acidic residues" evidence="4">
    <location>
        <begin position="119"/>
        <end position="129"/>
    </location>
</feature>
<accession>A0AAN7Q783</accession>
<evidence type="ECO:0000256" key="4">
    <source>
        <dbReference type="SAM" id="MobiDB-lite"/>
    </source>
</evidence>
<dbReference type="EMBL" id="JARPUR010000001">
    <property type="protein sequence ID" value="KAK4884317.1"/>
    <property type="molecule type" value="Genomic_DNA"/>
</dbReference>
<sequence>MSSTTRTTTKGGKSAKGDSNKSHKHDKSDTGKGSNDKQHGSGENARSKNDDPGIKDKVRQVIDMTRRSEEEVCLALYECDYDTERAINMLFENLVEGEWETSSKKKKNRQASTSKIESEEAAPVDEWNDSTEQTNDKEKPRNKSGGGPPRLHGRHNDSRGWRGRENKENERNLDEGNQQDRKERRGRGGHVRGGTGGRGRGGGRAGSRYPPRNNRNNFSNARPIDTWDNSIPWQSTTITNTNYAEENWDEFPPADDWSTEEYTGSLADTKVFTPSLAIPSDIDPGMEQSKANVMPTMAIEAMPPPIVGTLSAAQTQYLNQLTQQSNDNIKAAQYGSGHPSQPYDNTSQPYNTGQTYGNNNATSTAQYNSNAQYGSSPSTNTYNNSNYVVANSNYSTTTDSQTQPQHHPVRTKTQRARVPPPSKIPASAVEMPGDINSSIGYLDVQFGAMDFMSDGSTFDGVADNKFSPTNDANLASTIQTPNSNIDLNQTVSNPPLDVYSSKANTQQSSITTALSQNLTNTDGIPPSNEHLSGTYSSLPRSSTVAANATQTITPTGLDLNKQSEKHSYSQSSSYNSYQPKTTTYQNQNYSSSNYSTPQTTSNSYASSNTPSYNTPSTGNTYQNSYSSVSSYQTNSNSSTFPTISQANSYPANNQYHQQTSQSVYGTNSGLNSNSSYGNTPSGSQYSSYNASSNKLVKDSNYDGTTTSVSSTTTATSSINTSTLTQTTATGTKSTTALAKNASNNVMSNIPPAGVTPVMSAQYIMGQVPYFQQPIYSFEEMQLLQQRIPHVAGYYDMSYQTPTTLAAVRDGTIANVTYSISDGRFTRGDNNTSPVPSTLSQQTSTLTQGHQAQPMLAAQTGAAPFFYAPYNPMQPTYQFPAVYPQLPTVTNAHGSNNSQYPKPATYGSAYGSGYDPLTQTQDYSKGPYASNSQGQNKGSGANASTGGSSGSDLTAMYGKSHTALGKVNSYDKQGFHSGTPPPFTGTLHGNQSTGLAPSGTSYNPMFISTLPPQQHHSTPLIHQQIHQMEVRQQGRRMDSSSSGQRSQASSQSKSGGKQSYPASYWNQA</sequence>
<feature type="region of interest" description="Disordered" evidence="4">
    <location>
        <begin position="97"/>
        <end position="228"/>
    </location>
</feature>
<comment type="caution">
    <text evidence="5">The sequence shown here is derived from an EMBL/GenBank/DDBJ whole genome shotgun (WGS) entry which is preliminary data.</text>
</comment>
<dbReference type="Proteomes" id="UP001353858">
    <property type="component" value="Unassembled WGS sequence"/>
</dbReference>
<comment type="subcellular location">
    <subcellularLocation>
        <location evidence="1">Cytoplasm</location>
    </subcellularLocation>
</comment>
<dbReference type="SUPFAM" id="SSF46934">
    <property type="entry name" value="UBA-like"/>
    <property type="match status" value="1"/>
</dbReference>
<feature type="compositionally biased region" description="Low complexity" evidence="4">
    <location>
        <begin position="704"/>
        <end position="721"/>
    </location>
</feature>
<protein>
    <recommendedName>
        <fullName evidence="7">Protein lingerer</fullName>
    </recommendedName>
</protein>
<feature type="compositionally biased region" description="Low complexity" evidence="4">
    <location>
        <begin position="664"/>
        <end position="693"/>
    </location>
</feature>
<feature type="region of interest" description="Disordered" evidence="4">
    <location>
        <begin position="824"/>
        <end position="843"/>
    </location>
</feature>
<feature type="compositionally biased region" description="Polar residues" evidence="4">
    <location>
        <begin position="338"/>
        <end position="374"/>
    </location>
</feature>
<dbReference type="InterPro" id="IPR009060">
    <property type="entry name" value="UBA-like_sf"/>
</dbReference>
<feature type="region of interest" description="Disordered" evidence="4">
    <location>
        <begin position="514"/>
        <end position="721"/>
    </location>
</feature>
<feature type="region of interest" description="Disordered" evidence="4">
    <location>
        <begin position="1"/>
        <end position="67"/>
    </location>
</feature>
<keyword evidence="6" id="KW-1185">Reference proteome</keyword>
<feature type="compositionally biased region" description="Gly residues" evidence="4">
    <location>
        <begin position="191"/>
        <end position="205"/>
    </location>
</feature>
<dbReference type="Gene3D" id="1.10.8.10">
    <property type="entry name" value="DNA helicase RuvA subunit, C-terminal domain"/>
    <property type="match status" value="1"/>
</dbReference>
<evidence type="ECO:0008006" key="7">
    <source>
        <dbReference type="Google" id="ProtNLM"/>
    </source>
</evidence>